<name>A0ACB9IQC8_9ASTR</name>
<reference evidence="2" key="1">
    <citation type="journal article" date="2022" name="Mol. Ecol. Resour.">
        <title>The genomes of chicory, endive, great burdock and yacon provide insights into Asteraceae palaeo-polyploidization history and plant inulin production.</title>
        <authorList>
            <person name="Fan W."/>
            <person name="Wang S."/>
            <person name="Wang H."/>
            <person name="Wang A."/>
            <person name="Jiang F."/>
            <person name="Liu H."/>
            <person name="Zhao H."/>
            <person name="Xu D."/>
            <person name="Zhang Y."/>
        </authorList>
    </citation>
    <scope>NUCLEOTIDE SEQUENCE [LARGE SCALE GENOMIC DNA]</scope>
    <source>
        <strain evidence="2">cv. Yunnan</strain>
    </source>
</reference>
<evidence type="ECO:0000313" key="1">
    <source>
        <dbReference type="EMBL" id="KAI3809711.1"/>
    </source>
</evidence>
<evidence type="ECO:0000313" key="2">
    <source>
        <dbReference type="Proteomes" id="UP001056120"/>
    </source>
</evidence>
<comment type="caution">
    <text evidence="1">The sequence shown here is derived from an EMBL/GenBank/DDBJ whole genome shotgun (WGS) entry which is preliminary data.</text>
</comment>
<protein>
    <submittedName>
        <fullName evidence="1">Uncharacterized protein</fullName>
    </submittedName>
</protein>
<sequence>MWRRLRCSKRKNCCSFEHKKKPDSISKCKTRHSRFYPFQKSCWVPKGKQIDSTPQNAKSCDFFGDEMVLKSVDGRG</sequence>
<proteinExistence type="predicted"/>
<gene>
    <name evidence="1" type="ORF">L1987_19309</name>
</gene>
<reference evidence="1 2" key="2">
    <citation type="journal article" date="2022" name="Mol. Ecol. Resour.">
        <title>The genomes of chicory, endive, great burdock and yacon provide insights into Asteraceae paleo-polyploidization history and plant inulin production.</title>
        <authorList>
            <person name="Fan W."/>
            <person name="Wang S."/>
            <person name="Wang H."/>
            <person name="Wang A."/>
            <person name="Jiang F."/>
            <person name="Liu H."/>
            <person name="Zhao H."/>
            <person name="Xu D."/>
            <person name="Zhang Y."/>
        </authorList>
    </citation>
    <scope>NUCLEOTIDE SEQUENCE [LARGE SCALE GENOMIC DNA]</scope>
    <source>
        <strain evidence="2">cv. Yunnan</strain>
        <tissue evidence="1">Leaves</tissue>
    </source>
</reference>
<dbReference type="Proteomes" id="UP001056120">
    <property type="component" value="Linkage Group LG07"/>
</dbReference>
<organism evidence="1 2">
    <name type="scientific">Smallanthus sonchifolius</name>
    <dbReference type="NCBI Taxonomy" id="185202"/>
    <lineage>
        <taxon>Eukaryota</taxon>
        <taxon>Viridiplantae</taxon>
        <taxon>Streptophyta</taxon>
        <taxon>Embryophyta</taxon>
        <taxon>Tracheophyta</taxon>
        <taxon>Spermatophyta</taxon>
        <taxon>Magnoliopsida</taxon>
        <taxon>eudicotyledons</taxon>
        <taxon>Gunneridae</taxon>
        <taxon>Pentapetalae</taxon>
        <taxon>asterids</taxon>
        <taxon>campanulids</taxon>
        <taxon>Asterales</taxon>
        <taxon>Asteraceae</taxon>
        <taxon>Asteroideae</taxon>
        <taxon>Heliantheae alliance</taxon>
        <taxon>Millerieae</taxon>
        <taxon>Smallanthus</taxon>
    </lineage>
</organism>
<dbReference type="EMBL" id="CM042024">
    <property type="protein sequence ID" value="KAI3809711.1"/>
    <property type="molecule type" value="Genomic_DNA"/>
</dbReference>
<accession>A0ACB9IQC8</accession>
<keyword evidence="2" id="KW-1185">Reference proteome</keyword>